<evidence type="ECO:0000313" key="7">
    <source>
        <dbReference type="Proteomes" id="UP001564626"/>
    </source>
</evidence>
<dbReference type="Proteomes" id="UP001564626">
    <property type="component" value="Unassembled WGS sequence"/>
</dbReference>
<comment type="similarity">
    <text evidence="1">Belongs to the LytR/CpsA/Psr (LCP) family.</text>
</comment>
<name>A0ABV4CLV0_9PSEU</name>
<dbReference type="Pfam" id="PF03816">
    <property type="entry name" value="LytR_cpsA_psr"/>
    <property type="match status" value="1"/>
</dbReference>
<evidence type="ECO:0000256" key="3">
    <source>
        <dbReference type="SAM" id="Phobius"/>
    </source>
</evidence>
<dbReference type="InterPro" id="IPR050922">
    <property type="entry name" value="LytR/CpsA/Psr_CW_biosynth"/>
</dbReference>
<dbReference type="PANTHER" id="PTHR33392:SF6">
    <property type="entry name" value="POLYISOPRENYL-TEICHOIC ACID--PEPTIDOGLYCAN TEICHOIC ACID TRANSFERASE TAGU"/>
    <property type="match status" value="1"/>
</dbReference>
<reference evidence="6 7" key="1">
    <citation type="submission" date="2024-08" db="EMBL/GenBank/DDBJ databases">
        <title>Genome mining of Saccharopolyspora cebuensis PGLac3 from Nigerian medicinal plant.</title>
        <authorList>
            <person name="Ezeobiora C.E."/>
            <person name="Igbokwe N.H."/>
            <person name="Amin D.H."/>
            <person name="Mendie U.E."/>
        </authorList>
    </citation>
    <scope>NUCLEOTIDE SEQUENCE [LARGE SCALE GENOMIC DNA]</scope>
    <source>
        <strain evidence="6 7">PGLac3</strain>
    </source>
</reference>
<keyword evidence="3" id="KW-0472">Membrane</keyword>
<gene>
    <name evidence="6" type="ORF">AB8O55_21775</name>
</gene>
<feature type="domain" description="LytR/CpsA/Psr regulator C-terminal" evidence="5">
    <location>
        <begin position="397"/>
        <end position="481"/>
    </location>
</feature>
<keyword evidence="3" id="KW-0812">Transmembrane</keyword>
<protein>
    <submittedName>
        <fullName evidence="6">LCP family protein</fullName>
    </submittedName>
</protein>
<dbReference type="InterPro" id="IPR004474">
    <property type="entry name" value="LytR_CpsA_psr"/>
</dbReference>
<sequence length="526" mass="55789">MGTGPGRAGSGEHRRPPSRSREAPTGDTWSRPGKRRGRRTWRMVGRTAIALLSVIVLSYTGLAWASLNRFGGGEGAVDLAERPYAEDGAVDLLLIGNDSRNDKEGNPLPESVLRELRTTYESGDLTDTMILVRIPNGGQRASAVSFPRDTLVDMGEFGKHKLTEAFSRAKNAEAEKLQEQGLSDPKEIEKKAREAGRNFLISTIEDISGAGIDHYAEVNLLGFYEVTKAIGGVEVCLKEPVDDSEWSGAVFPAGPQTIQGADALAFVRQRHGLTNELDRVTRQKVFMSALVGKVLSAGTLANPARLTDLVGAVERSVVLDDKLANDILGFASQLQGIAGGDVEFHTAPVHFVGESGEEDVTIQVPEVRQFVANLLLPPAERARKEQQQAQQAAAREDTTVSVFNASGETGLAGRVLEEVGAAGFTTGGSANADSRASSLIYHAPGDQAAAQQLAEMLGGVEIAESQNLSAGNLEVYLGDDYAGPGADFAGQQSVRLDGLRQAPVQAQAPDTADEPPITANGVPCVN</sequence>
<evidence type="ECO:0000256" key="2">
    <source>
        <dbReference type="SAM" id="MobiDB-lite"/>
    </source>
</evidence>
<proteinExistence type="inferred from homology"/>
<dbReference type="InterPro" id="IPR027381">
    <property type="entry name" value="LytR/CpsA/Psr_C"/>
</dbReference>
<dbReference type="RefSeq" id="WP_345358557.1">
    <property type="nucleotide sequence ID" value="NZ_BAABII010000003.1"/>
</dbReference>
<evidence type="ECO:0000256" key="1">
    <source>
        <dbReference type="ARBA" id="ARBA00006068"/>
    </source>
</evidence>
<evidence type="ECO:0000259" key="4">
    <source>
        <dbReference type="Pfam" id="PF03816"/>
    </source>
</evidence>
<dbReference type="PANTHER" id="PTHR33392">
    <property type="entry name" value="POLYISOPRENYL-TEICHOIC ACID--PEPTIDOGLYCAN TEICHOIC ACID TRANSFERASE TAGU"/>
    <property type="match status" value="1"/>
</dbReference>
<dbReference type="EMBL" id="JBGEHV010000047">
    <property type="protein sequence ID" value="MEY8042051.1"/>
    <property type="molecule type" value="Genomic_DNA"/>
</dbReference>
<feature type="domain" description="Cell envelope-related transcriptional attenuator" evidence="4">
    <location>
        <begin position="126"/>
        <end position="295"/>
    </location>
</feature>
<dbReference type="Gene3D" id="3.30.70.2390">
    <property type="match status" value="1"/>
</dbReference>
<dbReference type="Gene3D" id="3.40.630.190">
    <property type="entry name" value="LCP protein"/>
    <property type="match status" value="1"/>
</dbReference>
<comment type="caution">
    <text evidence="6">The sequence shown here is derived from an EMBL/GenBank/DDBJ whole genome shotgun (WGS) entry which is preliminary data.</text>
</comment>
<feature type="region of interest" description="Disordered" evidence="2">
    <location>
        <begin position="502"/>
        <end position="526"/>
    </location>
</feature>
<keyword evidence="3" id="KW-1133">Transmembrane helix</keyword>
<accession>A0ABV4CLV0</accession>
<organism evidence="6 7">
    <name type="scientific">Saccharopolyspora cebuensis</name>
    <dbReference type="NCBI Taxonomy" id="418759"/>
    <lineage>
        <taxon>Bacteria</taxon>
        <taxon>Bacillati</taxon>
        <taxon>Actinomycetota</taxon>
        <taxon>Actinomycetes</taxon>
        <taxon>Pseudonocardiales</taxon>
        <taxon>Pseudonocardiaceae</taxon>
        <taxon>Saccharopolyspora</taxon>
    </lineage>
</organism>
<feature type="region of interest" description="Disordered" evidence="2">
    <location>
        <begin position="1"/>
        <end position="38"/>
    </location>
</feature>
<keyword evidence="7" id="KW-1185">Reference proteome</keyword>
<dbReference type="NCBIfam" id="TIGR00350">
    <property type="entry name" value="lytR_cpsA_psr"/>
    <property type="match status" value="1"/>
</dbReference>
<feature type="compositionally biased region" description="Basic and acidic residues" evidence="2">
    <location>
        <begin position="10"/>
        <end position="24"/>
    </location>
</feature>
<dbReference type="Pfam" id="PF13399">
    <property type="entry name" value="LytR_C"/>
    <property type="match status" value="1"/>
</dbReference>
<evidence type="ECO:0000313" key="6">
    <source>
        <dbReference type="EMBL" id="MEY8042051.1"/>
    </source>
</evidence>
<evidence type="ECO:0000259" key="5">
    <source>
        <dbReference type="Pfam" id="PF13399"/>
    </source>
</evidence>
<feature type="transmembrane region" description="Helical" evidence="3">
    <location>
        <begin position="44"/>
        <end position="65"/>
    </location>
</feature>